<organism evidence="1 2">
    <name type="scientific">Methylomusa anaerophila</name>
    <dbReference type="NCBI Taxonomy" id="1930071"/>
    <lineage>
        <taxon>Bacteria</taxon>
        <taxon>Bacillati</taxon>
        <taxon>Bacillota</taxon>
        <taxon>Negativicutes</taxon>
        <taxon>Selenomonadales</taxon>
        <taxon>Sporomusaceae</taxon>
        <taxon>Methylomusa</taxon>
    </lineage>
</organism>
<protein>
    <submittedName>
        <fullName evidence="1">Uncharacterized protein</fullName>
    </submittedName>
</protein>
<dbReference type="KEGG" id="mana:MAMMFC1_01595"/>
<evidence type="ECO:0000313" key="1">
    <source>
        <dbReference type="EMBL" id="BBB90928.1"/>
    </source>
</evidence>
<name>A0A348AIN0_9FIRM</name>
<keyword evidence="2" id="KW-1185">Reference proteome</keyword>
<dbReference type="EMBL" id="AP018449">
    <property type="protein sequence ID" value="BBB90928.1"/>
    <property type="molecule type" value="Genomic_DNA"/>
</dbReference>
<dbReference type="AlphaFoldDB" id="A0A348AIN0"/>
<gene>
    <name evidence="1" type="ORF">MAMMFC1_01595</name>
</gene>
<accession>A0A348AIN0</accession>
<reference evidence="1 2" key="1">
    <citation type="journal article" date="2018" name="Int. J. Syst. Evol. Microbiol.">
        <title>Methylomusa anaerophila gen. nov., sp. nov., an anaerobic methanol-utilizing bacterium isolated from a microbial fuel cell.</title>
        <authorList>
            <person name="Amano N."/>
            <person name="Yamamuro A."/>
            <person name="Miyahara M."/>
            <person name="Kouzuma A."/>
            <person name="Abe T."/>
            <person name="Watanabe K."/>
        </authorList>
    </citation>
    <scope>NUCLEOTIDE SEQUENCE [LARGE SCALE GENOMIC DNA]</scope>
    <source>
        <strain evidence="1 2">MMFC1</strain>
    </source>
</reference>
<proteinExistence type="predicted"/>
<sequence>MEIWPLFVNILQNRSFSTITGYVNKCGFKVVKINNPKDEYNESYILEKEMNVVGDTSAKQKHFLWT</sequence>
<evidence type="ECO:0000313" key="2">
    <source>
        <dbReference type="Proteomes" id="UP000276437"/>
    </source>
</evidence>
<dbReference type="Proteomes" id="UP000276437">
    <property type="component" value="Chromosome"/>
</dbReference>